<feature type="region of interest" description="Disordered" evidence="1">
    <location>
        <begin position="41"/>
        <end position="61"/>
    </location>
</feature>
<feature type="domain" description="Bacterial Ig-like" evidence="2">
    <location>
        <begin position="2"/>
        <end position="66"/>
    </location>
</feature>
<feature type="compositionally biased region" description="Polar residues" evidence="1">
    <location>
        <begin position="42"/>
        <end position="58"/>
    </location>
</feature>
<dbReference type="InterPro" id="IPR013783">
    <property type="entry name" value="Ig-like_fold"/>
</dbReference>
<dbReference type="Gene3D" id="2.60.40.10">
    <property type="entry name" value="Immunoglobulins"/>
    <property type="match status" value="2"/>
</dbReference>
<feature type="region of interest" description="Disordered" evidence="1">
    <location>
        <begin position="289"/>
        <end position="313"/>
    </location>
</feature>
<accession>A0A226X3X3</accession>
<proteinExistence type="predicted"/>
<dbReference type="Gene3D" id="3.30.420.430">
    <property type="match status" value="2"/>
</dbReference>
<dbReference type="AlphaFoldDB" id="A0A226X3X3"/>
<comment type="caution">
    <text evidence="3">The sequence shown here is derived from an EMBL/GenBank/DDBJ whole genome shotgun (WGS) entry which is preliminary data.</text>
</comment>
<organism evidence="3 4">
    <name type="scientific">Caballeronia sordidicola</name>
    <name type="common">Burkholderia sordidicola</name>
    <dbReference type="NCBI Taxonomy" id="196367"/>
    <lineage>
        <taxon>Bacteria</taxon>
        <taxon>Pseudomonadati</taxon>
        <taxon>Pseudomonadota</taxon>
        <taxon>Betaproteobacteria</taxon>
        <taxon>Burkholderiales</taxon>
        <taxon>Burkholderiaceae</taxon>
        <taxon>Caballeronia</taxon>
    </lineage>
</organism>
<dbReference type="Pfam" id="PF19077">
    <property type="entry name" value="Big_13"/>
    <property type="match status" value="3"/>
</dbReference>
<dbReference type="NCBIfam" id="NF033510">
    <property type="entry name" value="Ca_tandemer"/>
    <property type="match status" value="2"/>
</dbReference>
<reference evidence="4" key="1">
    <citation type="submission" date="2017-01" db="EMBL/GenBank/DDBJ databases">
        <title>Genome Analysis of Deinococcus marmoris KOPRI26562.</title>
        <authorList>
            <person name="Kim J.H."/>
            <person name="Oh H.-M."/>
        </authorList>
    </citation>
    <scope>NUCLEOTIDE SEQUENCE [LARGE SCALE GENOMIC DNA]</scope>
    <source>
        <strain evidence="4">PAMC 26633</strain>
    </source>
</reference>
<feature type="domain" description="Bacterial Ig-like" evidence="2">
    <location>
        <begin position="190"/>
        <end position="276"/>
    </location>
</feature>
<gene>
    <name evidence="3" type="ORF">BSU04_13875</name>
</gene>
<evidence type="ECO:0000313" key="4">
    <source>
        <dbReference type="Proteomes" id="UP000214720"/>
    </source>
</evidence>
<name>A0A226X3X3_CABSO</name>
<feature type="compositionally biased region" description="Polar residues" evidence="1">
    <location>
        <begin position="148"/>
        <end position="162"/>
    </location>
</feature>
<sequence length="826" mass="84451">MAGDVVHVIDKGVEIGSTTVNPSGNWTFTPVTPLADGAHDITATQTNPATGATSNPSTDFPFKVDTTVPPVPTISGATDNVGPVVGPIPAHGTTDDNDPVIAGKGVPGDIVHVLDNGVDIGSTTVNPSGDWTFKPTVPLADGPHDITAEQSNPATGATSGPSQDFPFNVDTTTPVAPSITQVLDAVGAVTGPVPINGTTDDNDPVISGKGVAGDIVHVMDKGVEIGSTTVSGTGDWSFKPATALADGAHDLTATQANPATGKLSLPSNDWTFTVDTALPKETVAISSLSDHTSGANIPAGSSTSDTSPVVHGSVSSSLLSGETLVIYRDGQKVGVATMNGTSWTFNDSGLTIGNHTYTAQVENSMGHGPTSDPYAFSEISPLPAETVSISNLIDDSGSSNVNVPSGGQTYDTSPIVNGTVSSPLLSGETLAVYLDGNKVGNATVNGTSWSFNGSGVLPGNHTYTAQVENSVGHGFASNQYNFTELAGNGGKVAAFYVRPNYTGTGTGTYTFEMDLTGCFVNGVQVTVSSAYITTQDGVNDYLAFPTQIPGTQIWSIQLPTGVGAAKNAYGLTWNVVGISGGVVDTHSITSLIASPGVWFAFNAIPAGSGLTTPLTGVHATLAVQHDASQVASVEDATLITDNGQAHHTVVGEHDAFTGTTGHDTVDLNADPTSYFKETTAHIQGSTVHPTEAAGVTPAANTLHLTGDHQVLDLTSLTGQTAAAKISGIEVIDLGGHTNHLNLSLTDVLNLGEQDLFQKDGKQQMMVNGSDGDSVDLSNAHIAGVADGVWHQEGTAQVGGVTYNVYEHSGAHTELLIQQGVQIALHN</sequence>
<dbReference type="Proteomes" id="UP000214720">
    <property type="component" value="Unassembled WGS sequence"/>
</dbReference>
<dbReference type="InterPro" id="IPR044016">
    <property type="entry name" value="Big_13"/>
</dbReference>
<dbReference type="EMBL" id="MTHB01000080">
    <property type="protein sequence ID" value="OXC78033.1"/>
    <property type="molecule type" value="Genomic_DNA"/>
</dbReference>
<feature type="region of interest" description="Disordered" evidence="1">
    <location>
        <begin position="139"/>
        <end position="164"/>
    </location>
</feature>
<evidence type="ECO:0000259" key="2">
    <source>
        <dbReference type="Pfam" id="PF19077"/>
    </source>
</evidence>
<feature type="domain" description="Bacterial Ig-like" evidence="2">
    <location>
        <begin position="92"/>
        <end position="171"/>
    </location>
</feature>
<evidence type="ECO:0000313" key="3">
    <source>
        <dbReference type="EMBL" id="OXC78033.1"/>
    </source>
</evidence>
<evidence type="ECO:0000256" key="1">
    <source>
        <dbReference type="SAM" id="MobiDB-lite"/>
    </source>
</evidence>
<feature type="compositionally biased region" description="Polar residues" evidence="1">
    <location>
        <begin position="289"/>
        <end position="306"/>
    </location>
</feature>
<protein>
    <submittedName>
        <fullName evidence="3">Large repetitive protein</fullName>
    </submittedName>
</protein>